<dbReference type="EMBL" id="ASHX02000001">
    <property type="protein sequence ID" value="OEJ95294.1"/>
    <property type="molecule type" value="Genomic_DNA"/>
</dbReference>
<dbReference type="STRING" id="1306406.J116_013225"/>
<feature type="domain" description="Ricin B lectin" evidence="2">
    <location>
        <begin position="45"/>
        <end position="185"/>
    </location>
</feature>
<gene>
    <name evidence="3" type="ORF">J116_013225</name>
</gene>
<dbReference type="PROSITE" id="PS50231">
    <property type="entry name" value="RICIN_B_LECTIN"/>
    <property type="match status" value="1"/>
</dbReference>
<dbReference type="Proteomes" id="UP000095329">
    <property type="component" value="Unassembled WGS sequence"/>
</dbReference>
<dbReference type="InterPro" id="IPR035992">
    <property type="entry name" value="Ricin_B-like_lectins"/>
</dbReference>
<reference evidence="3 4" key="1">
    <citation type="journal article" date="2013" name="Genome Announc.">
        <title>Genome Sequence of Streptomyces violaceusniger Strain SPC6, a Halotolerant Streptomycete That Exhibits Rapid Growth and Development.</title>
        <authorList>
            <person name="Chen X."/>
            <person name="Zhang B."/>
            <person name="Zhang W."/>
            <person name="Wu X."/>
            <person name="Zhang M."/>
            <person name="Chen T."/>
            <person name="Liu G."/>
            <person name="Dyson P."/>
        </authorList>
    </citation>
    <scope>NUCLEOTIDE SEQUENCE [LARGE SCALE GENOMIC DNA]</scope>
    <source>
        <strain evidence="3 4">SPC6</strain>
    </source>
</reference>
<comment type="caution">
    <text evidence="3">The sequence shown here is derived from an EMBL/GenBank/DDBJ whole genome shotgun (WGS) entry which is preliminary data.</text>
</comment>
<dbReference type="RefSeq" id="WP_023587545.1">
    <property type="nucleotide sequence ID" value="NZ_ASHX02000001.1"/>
</dbReference>
<evidence type="ECO:0000259" key="2">
    <source>
        <dbReference type="SMART" id="SM00458"/>
    </source>
</evidence>
<dbReference type="OrthoDB" id="4167063at2"/>
<dbReference type="PROSITE" id="PS51318">
    <property type="entry name" value="TAT"/>
    <property type="match status" value="1"/>
</dbReference>
<dbReference type="Gene3D" id="2.80.10.50">
    <property type="match status" value="2"/>
</dbReference>
<dbReference type="SUPFAM" id="SSF50370">
    <property type="entry name" value="Ricin B-like lectins"/>
    <property type="match status" value="1"/>
</dbReference>
<feature type="chain" id="PRO_5008914784" description="Ricin B lectin domain-containing protein" evidence="1">
    <location>
        <begin position="32"/>
        <end position="192"/>
    </location>
</feature>
<dbReference type="CDD" id="cd00161">
    <property type="entry name" value="beta-trefoil_Ricin-like"/>
    <property type="match status" value="1"/>
</dbReference>
<keyword evidence="4" id="KW-1185">Reference proteome</keyword>
<dbReference type="InterPro" id="IPR000772">
    <property type="entry name" value="Ricin_B_lectin"/>
</dbReference>
<dbReference type="SMART" id="SM00458">
    <property type="entry name" value="RICIN"/>
    <property type="match status" value="1"/>
</dbReference>
<accession>A0A1D3DSI7</accession>
<organism evidence="3 4">
    <name type="scientific">Streptomyces thermolilacinus SPC6</name>
    <dbReference type="NCBI Taxonomy" id="1306406"/>
    <lineage>
        <taxon>Bacteria</taxon>
        <taxon>Bacillati</taxon>
        <taxon>Actinomycetota</taxon>
        <taxon>Actinomycetes</taxon>
        <taxon>Kitasatosporales</taxon>
        <taxon>Streptomycetaceae</taxon>
        <taxon>Streptomyces</taxon>
    </lineage>
</organism>
<dbReference type="InterPro" id="IPR006311">
    <property type="entry name" value="TAT_signal"/>
</dbReference>
<dbReference type="eggNOG" id="COG4677">
    <property type="taxonomic scope" value="Bacteria"/>
</dbReference>
<keyword evidence="1" id="KW-0732">Signal</keyword>
<evidence type="ECO:0000313" key="4">
    <source>
        <dbReference type="Proteomes" id="UP000095329"/>
    </source>
</evidence>
<dbReference type="Pfam" id="PF14200">
    <property type="entry name" value="RicinB_lectin_2"/>
    <property type="match status" value="1"/>
</dbReference>
<name>A0A1D3DSI7_9ACTN</name>
<evidence type="ECO:0000256" key="1">
    <source>
        <dbReference type="SAM" id="SignalP"/>
    </source>
</evidence>
<feature type="signal peptide" evidence="1">
    <location>
        <begin position="1"/>
        <end position="31"/>
    </location>
</feature>
<proteinExistence type="predicted"/>
<protein>
    <recommendedName>
        <fullName evidence="2">Ricin B lectin domain-containing protein</fullName>
    </recommendedName>
</protein>
<evidence type="ECO:0000313" key="3">
    <source>
        <dbReference type="EMBL" id="OEJ95294.1"/>
    </source>
</evidence>
<dbReference type="AlphaFoldDB" id="A0A1D3DSI7"/>
<sequence>MRKNTRSRRVVTASTALLAGGVMLLPSPASARAVTADNAAPQISGGSFQIRNLQTGKCATLAGGRSTENNVELLQFSCDTDPSRRWRVTNWDGTSYQLVNVQTRKCATVAGGRSTENNVNLVQFTCDNDPSRRWRVTNWNGNSYQLVNVQTGKCATVAGGRSTENNIRLVQFTCDTDASRRWTLRLAGTASG</sequence>